<keyword evidence="1" id="KW-0812">Transmembrane</keyword>
<protein>
    <submittedName>
        <fullName evidence="2">DUF2512 family protein</fullName>
    </submittedName>
</protein>
<accession>A0A841T8L6</accession>
<dbReference type="AlphaFoldDB" id="A0A841T8L6"/>
<gene>
    <name evidence="2" type="ORF">H7B67_30070</name>
</gene>
<dbReference type="Pfam" id="PF10710">
    <property type="entry name" value="DUF2512"/>
    <property type="match status" value="1"/>
</dbReference>
<feature type="transmembrane region" description="Helical" evidence="1">
    <location>
        <begin position="87"/>
        <end position="105"/>
    </location>
</feature>
<evidence type="ECO:0000313" key="2">
    <source>
        <dbReference type="EMBL" id="MBB6638400.1"/>
    </source>
</evidence>
<feature type="transmembrane region" description="Helical" evidence="1">
    <location>
        <begin position="28"/>
        <end position="45"/>
    </location>
</feature>
<dbReference type="RefSeq" id="WP_185123595.1">
    <property type="nucleotide sequence ID" value="NZ_JACJVQ010000032.1"/>
</dbReference>
<keyword evidence="1" id="KW-1133">Transmembrane helix</keyword>
<feature type="transmembrane region" description="Helical" evidence="1">
    <location>
        <begin position="57"/>
        <end position="81"/>
    </location>
</feature>
<feature type="transmembrane region" description="Helical" evidence="1">
    <location>
        <begin position="5"/>
        <end position="22"/>
    </location>
</feature>
<dbReference type="Proteomes" id="UP000535838">
    <property type="component" value="Unassembled WGS sequence"/>
</dbReference>
<comment type="caution">
    <text evidence="2">The sequence shown here is derived from an EMBL/GenBank/DDBJ whole genome shotgun (WGS) entry which is preliminary data.</text>
</comment>
<organism evidence="2 3">
    <name type="scientific">Cohnella thailandensis</name>
    <dbReference type="NCBI Taxonomy" id="557557"/>
    <lineage>
        <taxon>Bacteria</taxon>
        <taxon>Bacillati</taxon>
        <taxon>Bacillota</taxon>
        <taxon>Bacilli</taxon>
        <taxon>Bacillales</taxon>
        <taxon>Paenibacillaceae</taxon>
        <taxon>Cohnella</taxon>
    </lineage>
</organism>
<sequence length="115" mass="12738">MVSFILKWLINGAIVTFLLVYYTEASYLGAFVAATFLTVISYFVGDQFILRMTNNAVATVADAAIAFVFLWFVAAMMNWSLSVGENLAMVIILGIAEAIVHRYILPVDFRVATND</sequence>
<keyword evidence="1" id="KW-0472">Membrane</keyword>
<evidence type="ECO:0000256" key="1">
    <source>
        <dbReference type="SAM" id="Phobius"/>
    </source>
</evidence>
<dbReference type="InterPro" id="IPR019649">
    <property type="entry name" value="DUF2512"/>
</dbReference>
<dbReference type="EMBL" id="JACJVQ010000032">
    <property type="protein sequence ID" value="MBB6638400.1"/>
    <property type="molecule type" value="Genomic_DNA"/>
</dbReference>
<name>A0A841T8L6_9BACL</name>
<keyword evidence="3" id="KW-1185">Reference proteome</keyword>
<evidence type="ECO:0000313" key="3">
    <source>
        <dbReference type="Proteomes" id="UP000535838"/>
    </source>
</evidence>
<reference evidence="2 3" key="1">
    <citation type="submission" date="2020-08" db="EMBL/GenBank/DDBJ databases">
        <title>Cohnella phylogeny.</title>
        <authorList>
            <person name="Dunlap C."/>
        </authorList>
    </citation>
    <scope>NUCLEOTIDE SEQUENCE [LARGE SCALE GENOMIC DNA]</scope>
    <source>
        <strain evidence="2 3">DSM 25241</strain>
    </source>
</reference>
<proteinExistence type="predicted"/>